<comment type="subcellular location">
    <subcellularLocation>
        <location evidence="1">Peroxisome</location>
    </subcellularLocation>
</comment>
<evidence type="ECO:0000256" key="2">
    <source>
        <dbReference type="ARBA" id="ARBA00006484"/>
    </source>
</evidence>
<dbReference type="Proteomes" id="UP000019678">
    <property type="component" value="Unassembled WGS sequence"/>
</dbReference>
<gene>
    <name evidence="6" type="ORF">CAP_6090</name>
</gene>
<accession>A0A017TGF6</accession>
<dbReference type="STRING" id="1192034.CAP_6090"/>
<dbReference type="PANTHER" id="PTHR42808">
    <property type="entry name" value="HYDROXYSTEROID DEHYDROGENASE-LIKE PROTEIN 2"/>
    <property type="match status" value="1"/>
</dbReference>
<dbReference type="InterPro" id="IPR051935">
    <property type="entry name" value="HSDL2"/>
</dbReference>
<name>A0A017TGF6_9BACT</name>
<dbReference type="PANTHER" id="PTHR42808:SF4">
    <property type="entry name" value="SHORT CHAIN DEHYDROGENASE"/>
    <property type="match status" value="1"/>
</dbReference>
<evidence type="ECO:0000313" key="6">
    <source>
        <dbReference type="EMBL" id="EYF08329.1"/>
    </source>
</evidence>
<evidence type="ECO:0000256" key="4">
    <source>
        <dbReference type="ARBA" id="ARBA00023002"/>
    </source>
</evidence>
<evidence type="ECO:0000313" key="7">
    <source>
        <dbReference type="Proteomes" id="UP000019678"/>
    </source>
</evidence>
<dbReference type="GO" id="GO:0016491">
    <property type="term" value="F:oxidoreductase activity"/>
    <property type="evidence" value="ECO:0007669"/>
    <property type="project" value="UniProtKB-KW"/>
</dbReference>
<dbReference type="SUPFAM" id="SSF51735">
    <property type="entry name" value="NAD(P)-binding Rossmann-fold domains"/>
    <property type="match status" value="1"/>
</dbReference>
<protein>
    <submittedName>
        <fullName evidence="6">Short-chain dehydrogenase/reductase SDR</fullName>
    </submittedName>
</protein>
<dbReference type="eggNOG" id="COG4221">
    <property type="taxonomic scope" value="Bacteria"/>
</dbReference>
<dbReference type="Gene3D" id="3.40.50.720">
    <property type="entry name" value="NAD(P)-binding Rossmann-like Domain"/>
    <property type="match status" value="1"/>
</dbReference>
<reference evidence="6 7" key="1">
    <citation type="submission" date="2013-05" db="EMBL/GenBank/DDBJ databases">
        <title>Genome assembly of Chondromyces apiculatus DSM 436.</title>
        <authorList>
            <person name="Sharma G."/>
            <person name="Khatri I."/>
            <person name="Kaur C."/>
            <person name="Mayilraj S."/>
            <person name="Subramanian S."/>
        </authorList>
    </citation>
    <scope>NUCLEOTIDE SEQUENCE [LARGE SCALE GENOMIC DNA]</scope>
    <source>
        <strain evidence="6 7">DSM 436</strain>
    </source>
</reference>
<dbReference type="InterPro" id="IPR036291">
    <property type="entry name" value="NAD(P)-bd_dom_sf"/>
</dbReference>
<comment type="caution">
    <text evidence="6">The sequence shown here is derived from an EMBL/GenBank/DDBJ whole genome shotgun (WGS) entry which is preliminary data.</text>
</comment>
<dbReference type="AlphaFoldDB" id="A0A017TGF6"/>
<dbReference type="NCBIfam" id="NF006133">
    <property type="entry name" value="PRK08278.1"/>
    <property type="match status" value="1"/>
</dbReference>
<dbReference type="FunFam" id="3.40.50.720:FF:000301">
    <property type="entry name" value="Hydroxysteroid dehydrogenase like 2"/>
    <property type="match status" value="1"/>
</dbReference>
<evidence type="ECO:0000256" key="1">
    <source>
        <dbReference type="ARBA" id="ARBA00004275"/>
    </source>
</evidence>
<keyword evidence="4" id="KW-0560">Oxidoreductase</keyword>
<dbReference type="InterPro" id="IPR002347">
    <property type="entry name" value="SDR_fam"/>
</dbReference>
<dbReference type="PRINTS" id="PR00081">
    <property type="entry name" value="GDHRDH"/>
</dbReference>
<keyword evidence="3" id="KW-0521">NADP</keyword>
<keyword evidence="7" id="KW-1185">Reference proteome</keyword>
<dbReference type="EMBL" id="ASRX01000005">
    <property type="protein sequence ID" value="EYF08329.1"/>
    <property type="molecule type" value="Genomic_DNA"/>
</dbReference>
<evidence type="ECO:0000256" key="5">
    <source>
        <dbReference type="ARBA" id="ARBA00023140"/>
    </source>
</evidence>
<organism evidence="6 7">
    <name type="scientific">Chondromyces apiculatus DSM 436</name>
    <dbReference type="NCBI Taxonomy" id="1192034"/>
    <lineage>
        <taxon>Bacteria</taxon>
        <taxon>Pseudomonadati</taxon>
        <taxon>Myxococcota</taxon>
        <taxon>Polyangia</taxon>
        <taxon>Polyangiales</taxon>
        <taxon>Polyangiaceae</taxon>
        <taxon>Chondromyces</taxon>
    </lineage>
</organism>
<dbReference type="Pfam" id="PF00106">
    <property type="entry name" value="adh_short"/>
    <property type="match status" value="1"/>
</dbReference>
<evidence type="ECO:0000256" key="3">
    <source>
        <dbReference type="ARBA" id="ARBA00022857"/>
    </source>
</evidence>
<comment type="similarity">
    <text evidence="2">Belongs to the short-chain dehydrogenases/reductases (SDR) family.</text>
</comment>
<keyword evidence="5" id="KW-0576">Peroxisome</keyword>
<sequence>MTALMRLQDRVVFITGASRGIGRAVALACAREGANIVVAAKTDVAENPKIPGTIHDVAKEVEALGRKALALKLDVRDDAACEQAVSKAVEHFGRIDALVNNAGALWWADVTETPVKKFDLIMGINVRASFVLSRAALPHMVSRKYGHIVMMSPPLEGDASSPEVYAHHGAYAVSKLGMTMIAHAITAEYAEHNITAHALWPATAVESYATMNFGLGGPEVWRKADIIADGTVALLAKEPSARRGKGWIDEDLLREEGVTDFSKYQCVPGVEPPRMEFSSIPKATATKV</sequence>
<proteinExistence type="inferred from homology"/>